<evidence type="ECO:0000256" key="3">
    <source>
        <dbReference type="RuleBase" id="RU000384"/>
    </source>
</evidence>
<dbReference type="InParanoid" id="A0A0C3HJW5"/>
<dbReference type="AlphaFoldDB" id="A0A0C3HJW5"/>
<organism evidence="5 6">
    <name type="scientific">Oidiodendron maius (strain Zn)</name>
    <dbReference type="NCBI Taxonomy" id="913774"/>
    <lineage>
        <taxon>Eukaryota</taxon>
        <taxon>Fungi</taxon>
        <taxon>Dikarya</taxon>
        <taxon>Ascomycota</taxon>
        <taxon>Pezizomycotina</taxon>
        <taxon>Leotiomycetes</taxon>
        <taxon>Leotiomycetes incertae sedis</taxon>
        <taxon>Myxotrichaceae</taxon>
        <taxon>Oidiodendron</taxon>
    </lineage>
</organism>
<accession>A0A0C3HJW5</accession>
<comment type="similarity">
    <text evidence="2 3">Belongs to the glutamine synthetase family.</text>
</comment>
<dbReference type="GO" id="GO:0004356">
    <property type="term" value="F:glutamine synthetase activity"/>
    <property type="evidence" value="ECO:0007669"/>
    <property type="project" value="InterPro"/>
</dbReference>
<dbReference type="STRING" id="913774.A0A0C3HJW5"/>
<dbReference type="InterPro" id="IPR008146">
    <property type="entry name" value="Gln_synth_cat_dom"/>
</dbReference>
<proteinExistence type="inferred from homology"/>
<dbReference type="OrthoDB" id="3482015at2759"/>
<feature type="domain" description="GS catalytic" evidence="4">
    <location>
        <begin position="124"/>
        <end position="427"/>
    </location>
</feature>
<sequence>MPPQVDSSLLSVFLESNPGVKFIHYQFVDLGGVLREMIVVAAEAMVHASENKPHNVGCVPLRMLPNGHFSPRFVGVGKEYLWPDWSSLRLARFIGNGKTHALVMCFVDEGMAAGNVYTGTISCPRSILKRAMESAKSDGLEFLIGFETEFVLLDKTRSDLEPTGITAPTSWCVAAAMQHDGVSGVGAYEFVTAPTSTMEAIDEQIYIRQAIQTISRRCGFRATLYPAPFGAGSTNGAHCHLSINNPTVELANNFLAGVLERLPALCAFTLPVHDSYYRVSELKGQTGKWVAWGTENKDLPIRGILNRVGYWEFRSADYTANTYLQLAAWLTAGHLGVQEKIKLRWKDCDVLLAFCTAEQIAALEVDTLMPASLGESLKALQQAIDERKLLPLGEEFLNEFIVHKRAEDEIFTKMPELERRQLFTTIW</sequence>
<reference evidence="6" key="2">
    <citation type="submission" date="2015-01" db="EMBL/GenBank/DDBJ databases">
        <title>Evolutionary Origins and Diversification of the Mycorrhizal Mutualists.</title>
        <authorList>
            <consortium name="DOE Joint Genome Institute"/>
            <consortium name="Mycorrhizal Genomics Consortium"/>
            <person name="Kohler A."/>
            <person name="Kuo A."/>
            <person name="Nagy L.G."/>
            <person name="Floudas D."/>
            <person name="Copeland A."/>
            <person name="Barry K.W."/>
            <person name="Cichocki N."/>
            <person name="Veneault-Fourrey C."/>
            <person name="LaButti K."/>
            <person name="Lindquist E.A."/>
            <person name="Lipzen A."/>
            <person name="Lundell T."/>
            <person name="Morin E."/>
            <person name="Murat C."/>
            <person name="Riley R."/>
            <person name="Ohm R."/>
            <person name="Sun H."/>
            <person name="Tunlid A."/>
            <person name="Henrissat B."/>
            <person name="Grigoriev I.V."/>
            <person name="Hibbett D.S."/>
            <person name="Martin F."/>
        </authorList>
    </citation>
    <scope>NUCLEOTIDE SEQUENCE [LARGE SCALE GENOMIC DNA]</scope>
    <source>
        <strain evidence="6">Zn</strain>
    </source>
</reference>
<reference evidence="5 6" key="1">
    <citation type="submission" date="2014-04" db="EMBL/GenBank/DDBJ databases">
        <authorList>
            <consortium name="DOE Joint Genome Institute"/>
            <person name="Kuo A."/>
            <person name="Martino E."/>
            <person name="Perotto S."/>
            <person name="Kohler A."/>
            <person name="Nagy L.G."/>
            <person name="Floudas D."/>
            <person name="Copeland A."/>
            <person name="Barry K.W."/>
            <person name="Cichocki N."/>
            <person name="Veneault-Fourrey C."/>
            <person name="LaButti K."/>
            <person name="Lindquist E.A."/>
            <person name="Lipzen A."/>
            <person name="Lundell T."/>
            <person name="Morin E."/>
            <person name="Murat C."/>
            <person name="Sun H."/>
            <person name="Tunlid A."/>
            <person name="Henrissat B."/>
            <person name="Grigoriev I.V."/>
            <person name="Hibbett D.S."/>
            <person name="Martin F."/>
            <person name="Nordberg H.P."/>
            <person name="Cantor M.N."/>
            <person name="Hua S.X."/>
        </authorList>
    </citation>
    <scope>NUCLEOTIDE SEQUENCE [LARGE SCALE GENOMIC DNA]</scope>
    <source>
        <strain evidence="5 6">Zn</strain>
    </source>
</reference>
<evidence type="ECO:0000256" key="1">
    <source>
        <dbReference type="ARBA" id="ARBA00022598"/>
    </source>
</evidence>
<dbReference type="HOGENOM" id="CLU_017290_6_1_1"/>
<evidence type="ECO:0000313" key="6">
    <source>
        <dbReference type="Proteomes" id="UP000054321"/>
    </source>
</evidence>
<dbReference type="Proteomes" id="UP000054321">
    <property type="component" value="Unassembled WGS sequence"/>
</dbReference>
<dbReference type="PANTHER" id="PTHR43785:SF2">
    <property type="entry name" value="TYPE-1 GLUTAMINE SYNTHETASE 1"/>
    <property type="match status" value="1"/>
</dbReference>
<dbReference type="EMBL" id="KN832874">
    <property type="protein sequence ID" value="KIN02607.1"/>
    <property type="molecule type" value="Genomic_DNA"/>
</dbReference>
<dbReference type="Pfam" id="PF00120">
    <property type="entry name" value="Gln-synt_C"/>
    <property type="match status" value="2"/>
</dbReference>
<dbReference type="PANTHER" id="PTHR43785">
    <property type="entry name" value="GAMMA-GLUTAMYLPUTRESCINE SYNTHETASE"/>
    <property type="match status" value="1"/>
</dbReference>
<evidence type="ECO:0000256" key="2">
    <source>
        <dbReference type="PROSITE-ProRule" id="PRU01331"/>
    </source>
</evidence>
<gene>
    <name evidence="5" type="ORF">OIDMADRAFT_143912</name>
</gene>
<dbReference type="Gene3D" id="3.30.590.10">
    <property type="entry name" value="Glutamine synthetase/guanido kinase, catalytic domain"/>
    <property type="match status" value="1"/>
</dbReference>
<name>A0A0C3HJW5_OIDMZ</name>
<evidence type="ECO:0000313" key="5">
    <source>
        <dbReference type="EMBL" id="KIN02607.1"/>
    </source>
</evidence>
<dbReference type="SUPFAM" id="SSF55931">
    <property type="entry name" value="Glutamine synthetase/guanido kinase"/>
    <property type="match status" value="1"/>
</dbReference>
<keyword evidence="6" id="KW-1185">Reference proteome</keyword>
<evidence type="ECO:0000259" key="4">
    <source>
        <dbReference type="PROSITE" id="PS51987"/>
    </source>
</evidence>
<dbReference type="PROSITE" id="PS51987">
    <property type="entry name" value="GS_CATALYTIC"/>
    <property type="match status" value="1"/>
</dbReference>
<dbReference type="SMART" id="SM01230">
    <property type="entry name" value="Gln-synt_C"/>
    <property type="match status" value="1"/>
</dbReference>
<dbReference type="InterPro" id="IPR014746">
    <property type="entry name" value="Gln_synth/guanido_kin_cat_dom"/>
</dbReference>
<protein>
    <recommendedName>
        <fullName evidence="4">GS catalytic domain-containing protein</fullName>
    </recommendedName>
</protein>
<keyword evidence="1" id="KW-0436">Ligase</keyword>